<feature type="region of interest" description="Disordered" evidence="1">
    <location>
        <begin position="1"/>
        <end position="20"/>
    </location>
</feature>
<keyword evidence="3" id="KW-1185">Reference proteome</keyword>
<evidence type="ECO:0000313" key="3">
    <source>
        <dbReference type="Proteomes" id="UP001497392"/>
    </source>
</evidence>
<feature type="compositionally biased region" description="Basic and acidic residues" evidence="1">
    <location>
        <begin position="1"/>
        <end position="16"/>
    </location>
</feature>
<proteinExistence type="predicted"/>
<name>A0ABP1FU00_9CHLO</name>
<dbReference type="EMBL" id="CAXHTA020000004">
    <property type="protein sequence ID" value="CAL5221027.1"/>
    <property type="molecule type" value="Genomic_DNA"/>
</dbReference>
<comment type="caution">
    <text evidence="2">The sequence shown here is derived from an EMBL/GenBank/DDBJ whole genome shotgun (WGS) entry which is preliminary data.</text>
</comment>
<reference evidence="2 3" key="1">
    <citation type="submission" date="2024-06" db="EMBL/GenBank/DDBJ databases">
        <authorList>
            <person name="Kraege A."/>
            <person name="Thomma B."/>
        </authorList>
    </citation>
    <scope>NUCLEOTIDE SEQUENCE [LARGE SCALE GENOMIC DNA]</scope>
</reference>
<sequence length="128" mass="13401">MSFPIEKRQDGNEEQRGYPNGVHALAMLAAQTAAQSQDSVPPSAPPSAGADLSQFIDDNPGGERHRRLLLTGAPMKLPSTQHLAVAVHGTFPWLWPWAEACEGAGTPGPGSAPDNKEGSAEHAIASVI</sequence>
<feature type="region of interest" description="Disordered" evidence="1">
    <location>
        <begin position="32"/>
        <end position="62"/>
    </location>
</feature>
<evidence type="ECO:0000256" key="1">
    <source>
        <dbReference type="SAM" id="MobiDB-lite"/>
    </source>
</evidence>
<evidence type="ECO:0000313" key="2">
    <source>
        <dbReference type="EMBL" id="CAL5221027.1"/>
    </source>
</evidence>
<accession>A0ABP1FU00</accession>
<feature type="region of interest" description="Disordered" evidence="1">
    <location>
        <begin position="102"/>
        <end position="128"/>
    </location>
</feature>
<protein>
    <submittedName>
        <fullName evidence="2">G3145 protein</fullName>
    </submittedName>
</protein>
<dbReference type="Proteomes" id="UP001497392">
    <property type="component" value="Unassembled WGS sequence"/>
</dbReference>
<gene>
    <name evidence="2" type="primary">g3145</name>
    <name evidence="2" type="ORF">VP750_LOCUS2686</name>
</gene>
<feature type="compositionally biased region" description="Low complexity" evidence="1">
    <location>
        <begin position="32"/>
        <end position="41"/>
    </location>
</feature>
<organism evidence="2 3">
    <name type="scientific">Coccomyxa viridis</name>
    <dbReference type="NCBI Taxonomy" id="1274662"/>
    <lineage>
        <taxon>Eukaryota</taxon>
        <taxon>Viridiplantae</taxon>
        <taxon>Chlorophyta</taxon>
        <taxon>core chlorophytes</taxon>
        <taxon>Trebouxiophyceae</taxon>
        <taxon>Trebouxiophyceae incertae sedis</taxon>
        <taxon>Coccomyxaceae</taxon>
        <taxon>Coccomyxa</taxon>
    </lineage>
</organism>